<dbReference type="InterPro" id="IPR042098">
    <property type="entry name" value="TauD-like_sf"/>
</dbReference>
<dbReference type="PANTHER" id="PTHR10696:SF21">
    <property type="entry name" value="TAUD_TFDA-LIKE DOMAIN-CONTAINING PROTEIN"/>
    <property type="match status" value="1"/>
</dbReference>
<organism evidence="3 4">
    <name type="scientific">Aristolochia fimbriata</name>
    <name type="common">White veined hardy Dutchman's pipe vine</name>
    <dbReference type="NCBI Taxonomy" id="158543"/>
    <lineage>
        <taxon>Eukaryota</taxon>
        <taxon>Viridiplantae</taxon>
        <taxon>Streptophyta</taxon>
        <taxon>Embryophyta</taxon>
        <taxon>Tracheophyta</taxon>
        <taxon>Spermatophyta</taxon>
        <taxon>Magnoliopsida</taxon>
        <taxon>Magnoliidae</taxon>
        <taxon>Piperales</taxon>
        <taxon>Aristolochiaceae</taxon>
        <taxon>Aristolochia</taxon>
    </lineage>
</organism>
<dbReference type="Proteomes" id="UP000825729">
    <property type="component" value="Unassembled WGS sequence"/>
</dbReference>
<evidence type="ECO:0000259" key="2">
    <source>
        <dbReference type="Pfam" id="PF02668"/>
    </source>
</evidence>
<reference evidence="3 4" key="1">
    <citation type="submission" date="2021-07" db="EMBL/GenBank/DDBJ databases">
        <title>The Aristolochia fimbriata genome: insights into angiosperm evolution, floral development and chemical biosynthesis.</title>
        <authorList>
            <person name="Jiao Y."/>
        </authorList>
    </citation>
    <scope>NUCLEOTIDE SEQUENCE [LARGE SCALE GENOMIC DNA]</scope>
    <source>
        <strain evidence="3">IBCAS-2021</strain>
        <tissue evidence="3">Leaf</tissue>
    </source>
</reference>
<proteinExistence type="predicted"/>
<name>A0AAV7E1U8_ARIFI</name>
<gene>
    <name evidence="3" type="ORF">H6P81_018427</name>
</gene>
<dbReference type="GO" id="GO:0016491">
    <property type="term" value="F:oxidoreductase activity"/>
    <property type="evidence" value="ECO:0007669"/>
    <property type="project" value="UniProtKB-KW"/>
</dbReference>
<protein>
    <recommendedName>
        <fullName evidence="2">TauD/TfdA-like domain-containing protein</fullName>
    </recommendedName>
</protein>
<accession>A0AAV7E1U8</accession>
<comment type="caution">
    <text evidence="3">The sequence shown here is derived from an EMBL/GenBank/DDBJ whole genome shotgun (WGS) entry which is preliminary data.</text>
</comment>
<keyword evidence="4" id="KW-1185">Reference proteome</keyword>
<dbReference type="SUPFAM" id="SSF51197">
    <property type="entry name" value="Clavaminate synthase-like"/>
    <property type="match status" value="1"/>
</dbReference>
<evidence type="ECO:0000313" key="3">
    <source>
        <dbReference type="EMBL" id="KAG9442573.1"/>
    </source>
</evidence>
<evidence type="ECO:0000256" key="1">
    <source>
        <dbReference type="ARBA" id="ARBA00023002"/>
    </source>
</evidence>
<dbReference type="Pfam" id="PF02668">
    <property type="entry name" value="TauD"/>
    <property type="match status" value="1"/>
</dbReference>
<dbReference type="Gene3D" id="3.60.130.10">
    <property type="entry name" value="Clavaminate synthase-like"/>
    <property type="match status" value="1"/>
</dbReference>
<dbReference type="InterPro" id="IPR003819">
    <property type="entry name" value="TauD/TfdA-like"/>
</dbReference>
<evidence type="ECO:0000313" key="4">
    <source>
        <dbReference type="Proteomes" id="UP000825729"/>
    </source>
</evidence>
<keyword evidence="1" id="KW-0560">Oxidoreductase</keyword>
<dbReference type="AlphaFoldDB" id="A0AAV7E1U8"/>
<sequence length="313" mass="34472">MTTTAPFRDSSIRTEKVFGGATLPKTLAPSDPAESGADALAAGVRGQGVALASLLRDHGAILFRGFDVTGPAEFRRVVEAFGWDDMPYLGGAPRVKVDERVFTANEAPLDHYIKFHHEMAMMKEMPSKLFFFCLTPPGEGGATSVARSEAVVAEMERRAPEFVRRLSETGLVLDVEYPLETSKDSVFGSSWKTVLGIDDPVLAEQRAFETMRCSTFEMTEEGTAKIRYGPFPVIETVQGRRIWLNNIDGPEMKMGDEAPVPQEAVEAYRNAFADVSVDVDWQKGDVLLVDNLSTQHARRPGKPPRKVLVSMCK</sequence>
<dbReference type="PANTHER" id="PTHR10696">
    <property type="entry name" value="GAMMA-BUTYROBETAINE HYDROXYLASE-RELATED"/>
    <property type="match status" value="1"/>
</dbReference>
<dbReference type="EMBL" id="JAINDJ010000007">
    <property type="protein sequence ID" value="KAG9442573.1"/>
    <property type="molecule type" value="Genomic_DNA"/>
</dbReference>
<feature type="domain" description="TauD/TfdA-like" evidence="2">
    <location>
        <begin position="50"/>
        <end position="308"/>
    </location>
</feature>
<dbReference type="InterPro" id="IPR050411">
    <property type="entry name" value="AlphaKG_dependent_hydroxylases"/>
</dbReference>